<keyword evidence="3" id="KW-1185">Reference proteome</keyword>
<dbReference type="PaxDb" id="39947-A0A0P0VZ48"/>
<accession>A0A0P0VZ48</accession>
<reference evidence="3" key="1">
    <citation type="journal article" date="2005" name="Nature">
        <title>The map-based sequence of the rice genome.</title>
        <authorList>
            <consortium name="International rice genome sequencing project (IRGSP)"/>
            <person name="Matsumoto T."/>
            <person name="Wu J."/>
            <person name="Kanamori H."/>
            <person name="Katayose Y."/>
            <person name="Fujisawa M."/>
            <person name="Namiki N."/>
            <person name="Mizuno H."/>
            <person name="Yamamoto K."/>
            <person name="Antonio B.A."/>
            <person name="Baba T."/>
            <person name="Sakata K."/>
            <person name="Nagamura Y."/>
            <person name="Aoki H."/>
            <person name="Arikawa K."/>
            <person name="Arita K."/>
            <person name="Bito T."/>
            <person name="Chiden Y."/>
            <person name="Fujitsuka N."/>
            <person name="Fukunaka R."/>
            <person name="Hamada M."/>
            <person name="Harada C."/>
            <person name="Hayashi A."/>
            <person name="Hijishita S."/>
            <person name="Honda M."/>
            <person name="Hosokawa S."/>
            <person name="Ichikawa Y."/>
            <person name="Idonuma A."/>
            <person name="Iijima M."/>
            <person name="Ikeda M."/>
            <person name="Ikeno M."/>
            <person name="Ito K."/>
            <person name="Ito S."/>
            <person name="Ito T."/>
            <person name="Ito Y."/>
            <person name="Ito Y."/>
            <person name="Iwabuchi A."/>
            <person name="Kamiya K."/>
            <person name="Karasawa W."/>
            <person name="Kurita K."/>
            <person name="Katagiri S."/>
            <person name="Kikuta A."/>
            <person name="Kobayashi H."/>
            <person name="Kobayashi N."/>
            <person name="Machita K."/>
            <person name="Maehara T."/>
            <person name="Masukawa M."/>
            <person name="Mizubayashi T."/>
            <person name="Mukai Y."/>
            <person name="Nagasaki H."/>
            <person name="Nagata Y."/>
            <person name="Naito S."/>
            <person name="Nakashima M."/>
            <person name="Nakama Y."/>
            <person name="Nakamichi Y."/>
            <person name="Nakamura M."/>
            <person name="Meguro A."/>
            <person name="Negishi M."/>
            <person name="Ohta I."/>
            <person name="Ohta T."/>
            <person name="Okamoto M."/>
            <person name="Ono N."/>
            <person name="Saji S."/>
            <person name="Sakaguchi M."/>
            <person name="Sakai K."/>
            <person name="Shibata M."/>
            <person name="Shimokawa T."/>
            <person name="Song J."/>
            <person name="Takazaki Y."/>
            <person name="Terasawa K."/>
            <person name="Tsugane M."/>
            <person name="Tsuji K."/>
            <person name="Ueda S."/>
            <person name="Waki K."/>
            <person name="Yamagata H."/>
            <person name="Yamamoto M."/>
            <person name="Yamamoto S."/>
            <person name="Yamane H."/>
            <person name="Yoshiki S."/>
            <person name="Yoshihara R."/>
            <person name="Yukawa K."/>
            <person name="Zhong H."/>
            <person name="Yano M."/>
            <person name="Yuan Q."/>
            <person name="Ouyang S."/>
            <person name="Liu J."/>
            <person name="Jones K.M."/>
            <person name="Gansberger K."/>
            <person name="Moffat K."/>
            <person name="Hill J."/>
            <person name="Bera J."/>
            <person name="Fadrosh D."/>
            <person name="Jin S."/>
            <person name="Johri S."/>
            <person name="Kim M."/>
            <person name="Overton L."/>
            <person name="Reardon M."/>
            <person name="Tsitrin T."/>
            <person name="Vuong H."/>
            <person name="Weaver B."/>
            <person name="Ciecko A."/>
            <person name="Tallon L."/>
            <person name="Jackson J."/>
            <person name="Pai G."/>
            <person name="Aken S.V."/>
            <person name="Utterback T."/>
            <person name="Reidmuller S."/>
            <person name="Feldblyum T."/>
            <person name="Hsiao J."/>
            <person name="Zismann V."/>
            <person name="Iobst S."/>
            <person name="de Vazeille A.R."/>
            <person name="Buell C.R."/>
            <person name="Ying K."/>
            <person name="Li Y."/>
            <person name="Lu T."/>
            <person name="Huang Y."/>
            <person name="Zhao Q."/>
            <person name="Feng Q."/>
            <person name="Zhang L."/>
            <person name="Zhu J."/>
            <person name="Weng Q."/>
            <person name="Mu J."/>
            <person name="Lu Y."/>
            <person name="Fan D."/>
            <person name="Liu Y."/>
            <person name="Guan J."/>
            <person name="Zhang Y."/>
            <person name="Yu S."/>
            <person name="Liu X."/>
            <person name="Zhang Y."/>
            <person name="Hong G."/>
            <person name="Han B."/>
            <person name="Choisne N."/>
            <person name="Demange N."/>
            <person name="Orjeda G."/>
            <person name="Samain S."/>
            <person name="Cattolico L."/>
            <person name="Pelletier E."/>
            <person name="Couloux A."/>
            <person name="Segurens B."/>
            <person name="Wincker P."/>
            <person name="D'Hont A."/>
            <person name="Scarpelli C."/>
            <person name="Weissenbach J."/>
            <person name="Salanoubat M."/>
            <person name="Quetier F."/>
            <person name="Yu Y."/>
            <person name="Kim H.R."/>
            <person name="Rambo T."/>
            <person name="Currie J."/>
            <person name="Collura K."/>
            <person name="Luo M."/>
            <person name="Yang T."/>
            <person name="Ammiraju J.S.S."/>
            <person name="Engler F."/>
            <person name="Soderlund C."/>
            <person name="Wing R.A."/>
            <person name="Palmer L.E."/>
            <person name="de la Bastide M."/>
            <person name="Spiegel L."/>
            <person name="Nascimento L."/>
            <person name="Zutavern T."/>
            <person name="O'Shaughnessy A."/>
            <person name="Dike S."/>
            <person name="Dedhia N."/>
            <person name="Preston R."/>
            <person name="Balija V."/>
            <person name="McCombie W.R."/>
            <person name="Chow T."/>
            <person name="Chen H."/>
            <person name="Chung M."/>
            <person name="Chen C."/>
            <person name="Shaw J."/>
            <person name="Wu H."/>
            <person name="Hsiao K."/>
            <person name="Chao Y."/>
            <person name="Chu M."/>
            <person name="Cheng C."/>
            <person name="Hour A."/>
            <person name="Lee P."/>
            <person name="Lin S."/>
            <person name="Lin Y."/>
            <person name="Liou J."/>
            <person name="Liu S."/>
            <person name="Hsing Y."/>
            <person name="Raghuvanshi S."/>
            <person name="Mohanty A."/>
            <person name="Bharti A.K."/>
            <person name="Gaur A."/>
            <person name="Gupta V."/>
            <person name="Kumar D."/>
            <person name="Ravi V."/>
            <person name="Vij S."/>
            <person name="Kapur A."/>
            <person name="Khurana P."/>
            <person name="Khurana P."/>
            <person name="Khurana J.P."/>
            <person name="Tyagi A.K."/>
            <person name="Gaikwad K."/>
            <person name="Singh A."/>
            <person name="Dalal V."/>
            <person name="Srivastava S."/>
            <person name="Dixit A."/>
            <person name="Pal A.K."/>
            <person name="Ghazi I.A."/>
            <person name="Yadav M."/>
            <person name="Pandit A."/>
            <person name="Bhargava A."/>
            <person name="Sureshbabu K."/>
            <person name="Batra K."/>
            <person name="Sharma T.R."/>
            <person name="Mohapatra T."/>
            <person name="Singh N.K."/>
            <person name="Messing J."/>
            <person name="Nelson A.B."/>
            <person name="Fuks G."/>
            <person name="Kavchok S."/>
            <person name="Keizer G."/>
            <person name="Linton E."/>
            <person name="Llaca V."/>
            <person name="Song R."/>
            <person name="Tanyolac B."/>
            <person name="Young S."/>
            <person name="Ho-Il K."/>
            <person name="Hahn J.H."/>
            <person name="Sangsakoo G."/>
            <person name="Vanavichit A."/>
            <person name="de Mattos Luiz.A.T."/>
            <person name="Zimmer P.D."/>
            <person name="Malone G."/>
            <person name="Dellagostin O."/>
            <person name="de Oliveira A.C."/>
            <person name="Bevan M."/>
            <person name="Bancroft I."/>
            <person name="Minx P."/>
            <person name="Cordum H."/>
            <person name="Wilson R."/>
            <person name="Cheng Z."/>
            <person name="Jin W."/>
            <person name="Jiang J."/>
            <person name="Leong S.A."/>
            <person name="Iwama H."/>
            <person name="Gojobori T."/>
            <person name="Itoh T."/>
            <person name="Niimura Y."/>
            <person name="Fujii Y."/>
            <person name="Habara T."/>
            <person name="Sakai H."/>
            <person name="Sato Y."/>
            <person name="Wilson G."/>
            <person name="Kumar K."/>
            <person name="McCouch S."/>
            <person name="Juretic N."/>
            <person name="Hoen D."/>
            <person name="Wright S."/>
            <person name="Bruskiewich R."/>
            <person name="Bureau T."/>
            <person name="Miyao A."/>
            <person name="Hirochika H."/>
            <person name="Nishikawa T."/>
            <person name="Kadowaki K."/>
            <person name="Sugiura M."/>
            <person name="Burr B."/>
            <person name="Sasaki T."/>
        </authorList>
    </citation>
    <scope>NUCLEOTIDE SEQUENCE [LARGE SCALE GENOMIC DNA]</scope>
    <source>
        <strain evidence="3">cv. Nipponbare</strain>
    </source>
</reference>
<dbReference type="AlphaFoldDB" id="A0A0P0VZ48"/>
<evidence type="ECO:0000313" key="2">
    <source>
        <dbReference type="EMBL" id="BAS84570.1"/>
    </source>
</evidence>
<sequence>MERQQQLLASLAGEGGGEGRGGEAATATSELEHKPPPPRGLLGDLASASAVPSGGGRQGQPPPARPRGRRRLRFVYKRRRVLHLDDLASASSSIPAIDIGALVGVGVRHPGRRHGRHHRQLLRRRTRRRRRRCGGRVSPFAAALPCPRRHRRRRRHVFARHLLYFSHADHLAALVVFLP</sequence>
<protein>
    <submittedName>
        <fullName evidence="2">Os03g0397033 protein</fullName>
    </submittedName>
</protein>
<gene>
    <name evidence="2" type="ordered locus">Os03g0397033</name>
    <name evidence="2" type="ORF">OSNPB_030397033</name>
</gene>
<dbReference type="EMBL" id="AP014959">
    <property type="protein sequence ID" value="BAS84570.1"/>
    <property type="molecule type" value="Genomic_DNA"/>
</dbReference>
<reference evidence="2 3" key="2">
    <citation type="journal article" date="2013" name="Plant Cell Physiol.">
        <title>Rice Annotation Project Database (RAP-DB): an integrative and interactive database for rice genomics.</title>
        <authorList>
            <person name="Sakai H."/>
            <person name="Lee S.S."/>
            <person name="Tanaka T."/>
            <person name="Numa H."/>
            <person name="Kim J."/>
            <person name="Kawahara Y."/>
            <person name="Wakimoto H."/>
            <person name="Yang C.C."/>
            <person name="Iwamoto M."/>
            <person name="Abe T."/>
            <person name="Yamada Y."/>
            <person name="Muto A."/>
            <person name="Inokuchi H."/>
            <person name="Ikemura T."/>
            <person name="Matsumoto T."/>
            <person name="Sasaki T."/>
            <person name="Itoh T."/>
        </authorList>
    </citation>
    <scope>NUCLEOTIDE SEQUENCE [LARGE SCALE GENOMIC DNA]</scope>
    <source>
        <strain evidence="3">cv. Nipponbare</strain>
    </source>
</reference>
<evidence type="ECO:0000256" key="1">
    <source>
        <dbReference type="SAM" id="MobiDB-lite"/>
    </source>
</evidence>
<proteinExistence type="predicted"/>
<dbReference type="Proteomes" id="UP000059680">
    <property type="component" value="Chromosome 3"/>
</dbReference>
<name>A0A0P0VZ48_ORYSJ</name>
<reference evidence="2 3" key="3">
    <citation type="journal article" date="2013" name="Rice">
        <title>Improvement of the Oryza sativa Nipponbare reference genome using next generation sequence and optical map data.</title>
        <authorList>
            <person name="Kawahara Y."/>
            <person name="de la Bastide M."/>
            <person name="Hamilton J.P."/>
            <person name="Kanamori H."/>
            <person name="McCombie W.R."/>
            <person name="Ouyang S."/>
            <person name="Schwartz D.C."/>
            <person name="Tanaka T."/>
            <person name="Wu J."/>
            <person name="Zhou S."/>
            <person name="Childs K.L."/>
            <person name="Davidson R.M."/>
            <person name="Lin H."/>
            <person name="Quesada-Ocampo L."/>
            <person name="Vaillancourt B."/>
            <person name="Sakai H."/>
            <person name="Lee S.S."/>
            <person name="Kim J."/>
            <person name="Numa H."/>
            <person name="Itoh T."/>
            <person name="Buell C.R."/>
            <person name="Matsumoto T."/>
        </authorList>
    </citation>
    <scope>NUCLEOTIDE SEQUENCE [LARGE SCALE GENOMIC DNA]</scope>
    <source>
        <strain evidence="3">cv. Nipponbare</strain>
    </source>
</reference>
<organism evidence="2 3">
    <name type="scientific">Oryza sativa subsp. japonica</name>
    <name type="common">Rice</name>
    <dbReference type="NCBI Taxonomy" id="39947"/>
    <lineage>
        <taxon>Eukaryota</taxon>
        <taxon>Viridiplantae</taxon>
        <taxon>Streptophyta</taxon>
        <taxon>Embryophyta</taxon>
        <taxon>Tracheophyta</taxon>
        <taxon>Spermatophyta</taxon>
        <taxon>Magnoliopsida</taxon>
        <taxon>Liliopsida</taxon>
        <taxon>Poales</taxon>
        <taxon>Poaceae</taxon>
        <taxon>BOP clade</taxon>
        <taxon>Oryzoideae</taxon>
        <taxon>Oryzeae</taxon>
        <taxon>Oryzinae</taxon>
        <taxon>Oryza</taxon>
        <taxon>Oryza sativa</taxon>
    </lineage>
</organism>
<feature type="region of interest" description="Disordered" evidence="1">
    <location>
        <begin position="1"/>
        <end position="71"/>
    </location>
</feature>
<evidence type="ECO:0000313" key="3">
    <source>
        <dbReference type="Proteomes" id="UP000059680"/>
    </source>
</evidence>
<dbReference type="InParanoid" id="A0A0P0VZ48"/>